<dbReference type="InterPro" id="IPR050415">
    <property type="entry name" value="MRET"/>
</dbReference>
<keyword evidence="4" id="KW-0479">Metal-binding</keyword>
<keyword evidence="5" id="KW-0560">Oxidoreductase</keyword>
<protein>
    <submittedName>
        <fullName evidence="10">Ferredoxin</fullName>
    </submittedName>
</protein>
<dbReference type="SUPFAM" id="SSF52343">
    <property type="entry name" value="Ferredoxin reductase-like, C-terminal NADP-linked domain"/>
    <property type="match status" value="1"/>
</dbReference>
<dbReference type="CDD" id="cd00207">
    <property type="entry name" value="fer2"/>
    <property type="match status" value="1"/>
</dbReference>
<reference evidence="10" key="1">
    <citation type="submission" date="2006-06" db="EMBL/GenBank/DDBJ databases">
        <title>Complete sequence of chromosome of Mycobacterium sp. MCS.</title>
        <authorList>
            <consortium name="US DOE Joint Genome Institute"/>
            <person name="Copeland A."/>
            <person name="Lucas S."/>
            <person name="Lapidus A."/>
            <person name="Barry K."/>
            <person name="Detter J.C."/>
            <person name="Glavina del Rio T."/>
            <person name="Hammon N."/>
            <person name="Israni S."/>
            <person name="Dalin E."/>
            <person name="Tice H."/>
            <person name="Pitluck S."/>
            <person name="Martinez M."/>
            <person name="Schmutz J."/>
            <person name="Larimer F."/>
            <person name="Land M."/>
            <person name="Hauser L."/>
            <person name="Kyrpides N."/>
            <person name="Kim E."/>
            <person name="Miller C.D."/>
            <person name="Hughes J.E."/>
            <person name="Anderson A.J."/>
            <person name="Sims R.C."/>
            <person name="Richardson P."/>
        </authorList>
    </citation>
    <scope>NUCLEOTIDE SEQUENCE [LARGE SCALE GENOMIC DNA]</scope>
    <source>
        <strain evidence="10">MCS</strain>
    </source>
</reference>
<dbReference type="SUPFAM" id="SSF54292">
    <property type="entry name" value="2Fe-2S ferredoxin-like"/>
    <property type="match status" value="1"/>
</dbReference>
<dbReference type="InterPro" id="IPR017938">
    <property type="entry name" value="Riboflavin_synthase-like_b-brl"/>
</dbReference>
<name>A0A5Q5BJ39_MYCSS</name>
<dbReference type="AlphaFoldDB" id="A0A5Q5BJ39"/>
<dbReference type="InterPro" id="IPR036010">
    <property type="entry name" value="2Fe-2S_ferredoxin-like_sf"/>
</dbReference>
<evidence type="ECO:0000256" key="5">
    <source>
        <dbReference type="ARBA" id="ARBA00023002"/>
    </source>
</evidence>
<dbReference type="InterPro" id="IPR039261">
    <property type="entry name" value="FNR_nucleotide-bd"/>
</dbReference>
<dbReference type="PROSITE" id="PS51085">
    <property type="entry name" value="2FE2S_FER_2"/>
    <property type="match status" value="1"/>
</dbReference>
<dbReference type="EMBL" id="CP000384">
    <property type="protein sequence ID" value="ABG08367.1"/>
    <property type="molecule type" value="Genomic_DNA"/>
</dbReference>
<accession>A0A5Q5BJ39</accession>
<comment type="cofactor">
    <cofactor evidence="1">
        <name>FAD</name>
        <dbReference type="ChEBI" id="CHEBI:57692"/>
    </cofactor>
</comment>
<keyword evidence="6" id="KW-0408">Iron</keyword>
<gene>
    <name evidence="10" type="ordered locus">Mmcs_2259</name>
</gene>
<dbReference type="PANTHER" id="PTHR47354:SF1">
    <property type="entry name" value="CARNITINE MONOOXYGENASE REDUCTASE SUBUNIT"/>
    <property type="match status" value="1"/>
</dbReference>
<dbReference type="Gene3D" id="3.40.50.80">
    <property type="entry name" value="Nucleotide-binding domain of ferredoxin-NADP reductase (FNR) module"/>
    <property type="match status" value="1"/>
</dbReference>
<organism evidence="10">
    <name type="scientific">Mycobacterium sp. (strain MCS)</name>
    <dbReference type="NCBI Taxonomy" id="164756"/>
    <lineage>
        <taxon>Bacteria</taxon>
        <taxon>Bacillati</taxon>
        <taxon>Actinomycetota</taxon>
        <taxon>Actinomycetes</taxon>
        <taxon>Mycobacteriales</taxon>
        <taxon>Mycobacteriaceae</taxon>
        <taxon>Mycobacterium</taxon>
    </lineage>
</organism>
<proteinExistence type="predicted"/>
<evidence type="ECO:0000256" key="4">
    <source>
        <dbReference type="ARBA" id="ARBA00022723"/>
    </source>
</evidence>
<evidence type="ECO:0000256" key="7">
    <source>
        <dbReference type="ARBA" id="ARBA00023014"/>
    </source>
</evidence>
<dbReference type="Gene3D" id="3.10.20.30">
    <property type="match status" value="1"/>
</dbReference>
<dbReference type="CDD" id="cd06185">
    <property type="entry name" value="PDR_like"/>
    <property type="match status" value="1"/>
</dbReference>
<dbReference type="GO" id="GO:0016491">
    <property type="term" value="F:oxidoreductase activity"/>
    <property type="evidence" value="ECO:0007669"/>
    <property type="project" value="UniProtKB-KW"/>
</dbReference>
<dbReference type="KEGG" id="mmc:Mmcs_2259"/>
<dbReference type="Gene3D" id="2.40.30.10">
    <property type="entry name" value="Translation factors"/>
    <property type="match status" value="1"/>
</dbReference>
<dbReference type="Pfam" id="PF00111">
    <property type="entry name" value="Fer2"/>
    <property type="match status" value="1"/>
</dbReference>
<feature type="domain" description="2Fe-2S ferredoxin-type" evidence="8">
    <location>
        <begin position="229"/>
        <end position="315"/>
    </location>
</feature>
<evidence type="ECO:0000256" key="6">
    <source>
        <dbReference type="ARBA" id="ARBA00023004"/>
    </source>
</evidence>
<dbReference type="SUPFAM" id="SSF63380">
    <property type="entry name" value="Riboflavin synthase domain-like"/>
    <property type="match status" value="1"/>
</dbReference>
<evidence type="ECO:0000259" key="9">
    <source>
        <dbReference type="PROSITE" id="PS51384"/>
    </source>
</evidence>
<evidence type="ECO:0000256" key="3">
    <source>
        <dbReference type="ARBA" id="ARBA00022714"/>
    </source>
</evidence>
<dbReference type="InterPro" id="IPR006058">
    <property type="entry name" value="2Fe2S_fd_BS"/>
</dbReference>
<evidence type="ECO:0000313" key="10">
    <source>
        <dbReference type="EMBL" id="ABG08367.1"/>
    </source>
</evidence>
<evidence type="ECO:0000256" key="2">
    <source>
        <dbReference type="ARBA" id="ARBA00022630"/>
    </source>
</evidence>
<dbReference type="GO" id="GO:0051537">
    <property type="term" value="F:2 iron, 2 sulfur cluster binding"/>
    <property type="evidence" value="ECO:0007669"/>
    <property type="project" value="UniProtKB-KW"/>
</dbReference>
<sequence length="315" mass="33087">MKLRVTQLKWEAAGIVSVVLRSPTGDRLPAWAPGAHVAVTLPSGLVRQYSLCGPADDPYSYTIAVLLVGDGRGGSREIHQRLRIGEVLEVGEPRNNFALSDAPRYLFLAGGVGITPILSMIESLRGRTDPPPWRLVYGGRDRAAMAFLDRVQASDGVDVIPQDEAGLPDIAGALADSPPGTAVYCCGPPAMIAAVSDACARHPGLDLHVERFAAAAGDVPPTVDGDGAFDVELARSGVTVTVPAGTSVLDAVLEVNPDTAFSCAAGFCGTCETKVLAGEVDHRDELLSEDERRSNATMMICVSRSRGGSRLTLDL</sequence>
<dbReference type="PANTHER" id="PTHR47354">
    <property type="entry name" value="NADH OXIDOREDUCTASE HCR"/>
    <property type="match status" value="1"/>
</dbReference>
<keyword evidence="7" id="KW-0411">Iron-sulfur</keyword>
<dbReference type="InterPro" id="IPR017927">
    <property type="entry name" value="FAD-bd_FR_type"/>
</dbReference>
<evidence type="ECO:0000256" key="1">
    <source>
        <dbReference type="ARBA" id="ARBA00001974"/>
    </source>
</evidence>
<dbReference type="PRINTS" id="PR00409">
    <property type="entry name" value="PHDIOXRDTASE"/>
</dbReference>
<keyword evidence="3" id="KW-0001">2Fe-2S</keyword>
<evidence type="ECO:0000259" key="8">
    <source>
        <dbReference type="PROSITE" id="PS51085"/>
    </source>
</evidence>
<dbReference type="InterPro" id="IPR001041">
    <property type="entry name" value="2Fe-2S_ferredoxin-type"/>
</dbReference>
<dbReference type="InterPro" id="IPR012675">
    <property type="entry name" value="Beta-grasp_dom_sf"/>
</dbReference>
<keyword evidence="2" id="KW-0285">Flavoprotein</keyword>
<dbReference type="PROSITE" id="PS00197">
    <property type="entry name" value="2FE2S_FER_1"/>
    <property type="match status" value="1"/>
</dbReference>
<dbReference type="PROSITE" id="PS51384">
    <property type="entry name" value="FAD_FR"/>
    <property type="match status" value="1"/>
</dbReference>
<feature type="domain" description="FAD-binding FR-type" evidence="9">
    <location>
        <begin position="1"/>
        <end position="100"/>
    </location>
</feature>
<dbReference type="GO" id="GO:0046872">
    <property type="term" value="F:metal ion binding"/>
    <property type="evidence" value="ECO:0007669"/>
    <property type="project" value="UniProtKB-KW"/>
</dbReference>